<dbReference type="Proteomes" id="UP000603453">
    <property type="component" value="Unassembled WGS sequence"/>
</dbReference>
<feature type="region of interest" description="Disordered" evidence="2">
    <location>
        <begin position="665"/>
        <end position="736"/>
    </location>
</feature>
<dbReference type="EMBL" id="JAEPRD010000256">
    <property type="protein sequence ID" value="KAG2192975.1"/>
    <property type="molecule type" value="Genomic_DNA"/>
</dbReference>
<comment type="caution">
    <text evidence="4">The sequence shown here is derived from an EMBL/GenBank/DDBJ whole genome shotgun (WGS) entry which is preliminary data.</text>
</comment>
<protein>
    <recommendedName>
        <fullName evidence="3">UBA domain-containing protein</fullName>
    </recommendedName>
</protein>
<keyword evidence="5" id="KW-1185">Reference proteome</keyword>
<dbReference type="PANTHER" id="PTHR13076">
    <property type="entry name" value="COILED-COIL AND C2 DOMAIN-CONTAINING PROTEIN 1-LIKE"/>
    <property type="match status" value="1"/>
</dbReference>
<dbReference type="InterPro" id="IPR015940">
    <property type="entry name" value="UBA"/>
</dbReference>
<dbReference type="GO" id="GO:0001227">
    <property type="term" value="F:DNA-binding transcription repressor activity, RNA polymerase II-specific"/>
    <property type="evidence" value="ECO:0007669"/>
    <property type="project" value="InterPro"/>
</dbReference>
<dbReference type="SMART" id="SM00165">
    <property type="entry name" value="UBA"/>
    <property type="match status" value="1"/>
</dbReference>
<dbReference type="AlphaFoldDB" id="A0A8H7QJT3"/>
<dbReference type="SMART" id="SM00239">
    <property type="entry name" value="C2"/>
    <property type="match status" value="1"/>
</dbReference>
<feature type="compositionally biased region" description="Low complexity" evidence="2">
    <location>
        <begin position="665"/>
        <end position="704"/>
    </location>
</feature>
<dbReference type="PANTHER" id="PTHR13076:SF9">
    <property type="entry name" value="COILED-COIL AND C2 DOMAIN-CONTAINING PROTEIN 1-LIKE"/>
    <property type="match status" value="1"/>
</dbReference>
<name>A0A8H7QJT3_9FUNG</name>
<sequence>MFGKGQVPSKEFDLDALLNATLHDDGDEDLDMNDPDLLKQLQELSSSTPAAAKKKTPTKKQPTQEMNIDIDSYAALAQGEDDIEVDLDESDFNDPHLLNELSALDTGAHESTKVTELINMGFSTQQAVDALQRFDDDLERAANYLFDSPSSPPPLEDEIPQKKLPTPINYDDRSHDDEEEDESIDPLYWKEKAQAYQKSALVAKKEGDKKKAVALLRESKLFHQKFQDLSQLMVVDPRAPTPPAKRELSPPPAVRDPSPPPAVRDPSPPPQSRSVEEQPVVVEPPKPSTAELQQIQDALNQVIRLQKQYKEAALHYKKIGNLSVAKQMIRTSKELLRMGIDLKNGQTTQIPRLPSAPDMNLGDGKIRAVGQPDTTTTKSNNGSSSNSMQQIESQLTYQMNVCHNLAIQNGFSAQKKKSKMMVEESDAYLALESAFATDLVSFKSLNEIPPLHYEQVNYTYKNILDTVPENMMELNIIRCTSLPTLGIAHLEPFVTWDFGGWPPENTAQASMNKGETPVLQGVDPQFDFSLQIPISRTNRLFTRYVSRKKLCLEVFHNKYAYGMFRRPVSIGKVVIPMDRLLTKSSISGVFDILDASRKKTGGKIEIAVNLREPLTGEDIVKRSERWLVLDAFGSTVSQHLSAARMTVGGPLTPQLENLSVTSSPAASSSSIVHSPMVTSSSPLVTSSSPLVTSSSPLVTSSSPLVQTSSPAMTSPPVSRAEEPLSVKAEMKKPKEEVDEELERAEEEFESVDNLVSNMVMEHELGVVNAAMSGAKNKEEWMDRKQAIEIKMNMLVIQVQTGLLDMETYLANVQKRMEMDRRLAIVFKKYNRLDLARAALVRKKIMQDELDEARAAMEQEE</sequence>
<feature type="region of interest" description="Disordered" evidence="2">
    <location>
        <begin position="44"/>
        <end position="67"/>
    </location>
</feature>
<gene>
    <name evidence="4" type="ORF">INT47_012295</name>
</gene>
<dbReference type="SUPFAM" id="SSF46934">
    <property type="entry name" value="UBA-like"/>
    <property type="match status" value="1"/>
</dbReference>
<dbReference type="InterPro" id="IPR035892">
    <property type="entry name" value="C2_domain_sf"/>
</dbReference>
<dbReference type="Pfam" id="PF00627">
    <property type="entry name" value="UBA"/>
    <property type="match status" value="1"/>
</dbReference>
<comment type="similarity">
    <text evidence="1">Belongs to the CC2D1 family.</text>
</comment>
<dbReference type="InterPro" id="IPR039725">
    <property type="entry name" value="CC2D1A/B"/>
</dbReference>
<dbReference type="SMART" id="SM00685">
    <property type="entry name" value="DM14"/>
    <property type="match status" value="1"/>
</dbReference>
<feature type="region of interest" description="Disordered" evidence="2">
    <location>
        <begin position="233"/>
        <end position="288"/>
    </location>
</feature>
<proteinExistence type="inferred from homology"/>
<reference evidence="4" key="1">
    <citation type="submission" date="2020-12" db="EMBL/GenBank/DDBJ databases">
        <title>Metabolic potential, ecology and presence of endohyphal bacteria is reflected in genomic diversity of Mucoromycotina.</title>
        <authorList>
            <person name="Muszewska A."/>
            <person name="Okrasinska A."/>
            <person name="Steczkiewicz K."/>
            <person name="Drgas O."/>
            <person name="Orlowska M."/>
            <person name="Perlinska-Lenart U."/>
            <person name="Aleksandrzak-Piekarczyk T."/>
            <person name="Szatraj K."/>
            <person name="Zielenkiewicz U."/>
            <person name="Pilsyk S."/>
            <person name="Malc E."/>
            <person name="Mieczkowski P."/>
            <person name="Kruszewska J.S."/>
            <person name="Biernat P."/>
            <person name="Pawlowska J."/>
        </authorList>
    </citation>
    <scope>NUCLEOTIDE SEQUENCE</scope>
    <source>
        <strain evidence="4">WA0000017839</strain>
    </source>
</reference>
<evidence type="ECO:0000259" key="3">
    <source>
        <dbReference type="PROSITE" id="PS50030"/>
    </source>
</evidence>
<feature type="domain" description="UBA" evidence="3">
    <location>
        <begin position="107"/>
        <end position="148"/>
    </location>
</feature>
<evidence type="ECO:0000256" key="2">
    <source>
        <dbReference type="SAM" id="MobiDB-lite"/>
    </source>
</evidence>
<feature type="compositionally biased region" description="Basic and acidic residues" evidence="2">
    <location>
        <begin position="719"/>
        <end position="735"/>
    </location>
</feature>
<dbReference type="PROSITE" id="PS50030">
    <property type="entry name" value="UBA"/>
    <property type="match status" value="1"/>
</dbReference>
<dbReference type="InterPro" id="IPR000008">
    <property type="entry name" value="C2_dom"/>
</dbReference>
<dbReference type="SUPFAM" id="SSF49562">
    <property type="entry name" value="C2 domain (Calcium/lipid-binding domain, CaLB)"/>
    <property type="match status" value="1"/>
</dbReference>
<dbReference type="InterPro" id="IPR006608">
    <property type="entry name" value="CC2D1A/B_DM14"/>
</dbReference>
<dbReference type="Gene3D" id="2.60.40.150">
    <property type="entry name" value="C2 domain"/>
    <property type="match status" value="1"/>
</dbReference>
<organism evidence="4 5">
    <name type="scientific">Mucor saturninus</name>
    <dbReference type="NCBI Taxonomy" id="64648"/>
    <lineage>
        <taxon>Eukaryota</taxon>
        <taxon>Fungi</taxon>
        <taxon>Fungi incertae sedis</taxon>
        <taxon>Mucoromycota</taxon>
        <taxon>Mucoromycotina</taxon>
        <taxon>Mucoromycetes</taxon>
        <taxon>Mucorales</taxon>
        <taxon>Mucorineae</taxon>
        <taxon>Mucoraceae</taxon>
        <taxon>Mucor</taxon>
    </lineage>
</organism>
<dbReference type="InterPro" id="IPR009060">
    <property type="entry name" value="UBA-like_sf"/>
</dbReference>
<feature type="region of interest" description="Disordered" evidence="2">
    <location>
        <begin position="144"/>
        <end position="188"/>
    </location>
</feature>
<feature type="compositionally biased region" description="Pro residues" evidence="2">
    <location>
        <begin position="239"/>
        <end position="271"/>
    </location>
</feature>
<dbReference type="OrthoDB" id="19996at2759"/>
<feature type="compositionally biased region" description="Polar residues" evidence="2">
    <location>
        <begin position="705"/>
        <end position="716"/>
    </location>
</feature>
<evidence type="ECO:0000313" key="4">
    <source>
        <dbReference type="EMBL" id="KAG2192975.1"/>
    </source>
</evidence>
<dbReference type="Gene3D" id="1.10.8.10">
    <property type="entry name" value="DNA helicase RuvA subunit, C-terminal domain"/>
    <property type="match status" value="1"/>
</dbReference>
<accession>A0A8H7QJT3</accession>
<evidence type="ECO:0000313" key="5">
    <source>
        <dbReference type="Proteomes" id="UP000603453"/>
    </source>
</evidence>
<evidence type="ECO:0000256" key="1">
    <source>
        <dbReference type="ARBA" id="ARBA00010672"/>
    </source>
</evidence>